<dbReference type="Pfam" id="PF05157">
    <property type="entry name" value="MshEN"/>
    <property type="match status" value="1"/>
</dbReference>
<feature type="domain" description="Bacterial type II secretion system protein E" evidence="4">
    <location>
        <begin position="162"/>
        <end position="548"/>
    </location>
</feature>
<dbReference type="PANTHER" id="PTHR30258">
    <property type="entry name" value="TYPE II SECRETION SYSTEM PROTEIN GSPE-RELATED"/>
    <property type="match status" value="1"/>
</dbReference>
<feature type="domain" description="Type II secretion system protein GspE N-terminal" evidence="5">
    <location>
        <begin position="31"/>
        <end position="116"/>
    </location>
</feature>
<keyword evidence="2" id="KW-0547">Nucleotide-binding</keyword>
<evidence type="ECO:0000259" key="4">
    <source>
        <dbReference type="Pfam" id="PF00437"/>
    </source>
</evidence>
<dbReference type="InterPro" id="IPR001482">
    <property type="entry name" value="T2SS/T4SS_dom"/>
</dbReference>
<evidence type="ECO:0000256" key="3">
    <source>
        <dbReference type="ARBA" id="ARBA00022840"/>
    </source>
</evidence>
<dbReference type="Gene3D" id="3.30.450.90">
    <property type="match status" value="1"/>
</dbReference>
<dbReference type="Pfam" id="PF00437">
    <property type="entry name" value="T2SSE"/>
    <property type="match status" value="1"/>
</dbReference>
<accession>A0A2G9ZA64</accession>
<comment type="caution">
    <text evidence="6">The sequence shown here is derived from an EMBL/GenBank/DDBJ whole genome shotgun (WGS) entry which is preliminary data.</text>
</comment>
<dbReference type="Proteomes" id="UP000228812">
    <property type="component" value="Unassembled WGS sequence"/>
</dbReference>
<evidence type="ECO:0000313" key="6">
    <source>
        <dbReference type="EMBL" id="PIP30043.1"/>
    </source>
</evidence>
<reference evidence="6 7" key="1">
    <citation type="submission" date="2017-09" db="EMBL/GenBank/DDBJ databases">
        <title>Depth-based differentiation of microbial function through sediment-hosted aquifers and enrichment of novel symbionts in the deep terrestrial subsurface.</title>
        <authorList>
            <person name="Probst A.J."/>
            <person name="Ladd B."/>
            <person name="Jarett J.K."/>
            <person name="Geller-Mcgrath D.E."/>
            <person name="Sieber C.M."/>
            <person name="Emerson J.B."/>
            <person name="Anantharaman K."/>
            <person name="Thomas B.C."/>
            <person name="Malmstrom R."/>
            <person name="Stieglmeier M."/>
            <person name="Klingl A."/>
            <person name="Woyke T."/>
            <person name="Ryan C.M."/>
            <person name="Banfield J.F."/>
        </authorList>
    </citation>
    <scope>NUCLEOTIDE SEQUENCE [LARGE SCALE GENOMIC DNA]</scope>
    <source>
        <strain evidence="6">CG23_combo_of_CG06-09_8_20_14_all_54_14</strain>
    </source>
</reference>
<protein>
    <recommendedName>
        <fullName evidence="8">AAA+ ATPase domain-containing protein</fullName>
    </recommendedName>
</protein>
<dbReference type="InterPro" id="IPR007831">
    <property type="entry name" value="T2SS_GspE_N"/>
</dbReference>
<keyword evidence="3" id="KW-0067">ATP-binding</keyword>
<dbReference type="Gene3D" id="3.40.50.300">
    <property type="entry name" value="P-loop containing nucleotide triphosphate hydrolases"/>
    <property type="match status" value="1"/>
</dbReference>
<sequence>MFQTKDLDEKLAAQRRTAEEADAKRRAEAQGLPYLDLISTKVPTEIKAMRLVPEEEAKKAFLVPLQLVRKKLVVAALNPEQAEAKAVIQKLKEKYEVEVAITSLSGLAHVWNYYQYAAGEAAEISGKVEIDQARLEAMKSKITSLTQVAQTLAEFKGPRTSELLEIVLAGALALRASDIHFEPGAAKGMLRFRIDGLLHPAYTEFAPTVYKSLITRVKLLSNLKLNITDQPQDGRFTIDIENRDIEIRTSIIPSEYGETVVLRLLDPASLKVDLEKLGWRADDLAIVKVEIKKLNGLILNTGPTGSGKTTTLYAFLKYVFHPEIKIITVEDPVEYHLPGISQTQVDPEAGYTFASGLRSILRQDPNIILVGEIRDRETAEIAMNAALTGHIVFSTLHTNDAVGAIPRLIDLGAPPNVLAPSLSLIIAQRLLRVLCPHCKEREEVDEKTMKKIASFIETLPPRVDRKPYAKPAIYRPKGCAKCGSIGYHGRTSTFELLSVTEKVEAAIYENPTELQLKSLAREQGMTTMQEDGILKVLQGITSFAEVERLTGTIEWLN</sequence>
<dbReference type="GO" id="GO:0005886">
    <property type="term" value="C:plasma membrane"/>
    <property type="evidence" value="ECO:0007669"/>
    <property type="project" value="TreeGrafter"/>
</dbReference>
<evidence type="ECO:0000256" key="1">
    <source>
        <dbReference type="ARBA" id="ARBA00006611"/>
    </source>
</evidence>
<dbReference type="InterPro" id="IPR027417">
    <property type="entry name" value="P-loop_NTPase"/>
</dbReference>
<evidence type="ECO:0000313" key="7">
    <source>
        <dbReference type="Proteomes" id="UP000228812"/>
    </source>
</evidence>
<dbReference type="SUPFAM" id="SSF52540">
    <property type="entry name" value="P-loop containing nucleoside triphosphate hydrolases"/>
    <property type="match status" value="1"/>
</dbReference>
<dbReference type="InterPro" id="IPR037257">
    <property type="entry name" value="T2SS_E_N_sf"/>
</dbReference>
<dbReference type="GO" id="GO:0005524">
    <property type="term" value="F:ATP binding"/>
    <property type="evidence" value="ECO:0007669"/>
    <property type="project" value="UniProtKB-KW"/>
</dbReference>
<name>A0A2G9ZA64_9BACT</name>
<organism evidence="6 7">
    <name type="scientific">Candidatus Jorgensenbacteria bacterium CG23_combo_of_CG06-09_8_20_14_all_54_14</name>
    <dbReference type="NCBI Taxonomy" id="1974595"/>
    <lineage>
        <taxon>Bacteria</taxon>
        <taxon>Candidatus Joergenseniibacteriota</taxon>
    </lineage>
</organism>
<dbReference type="SUPFAM" id="SSF160246">
    <property type="entry name" value="EspE N-terminal domain-like"/>
    <property type="match status" value="1"/>
</dbReference>
<dbReference type="Gene3D" id="3.30.300.160">
    <property type="entry name" value="Type II secretion system, protein E, N-terminal domain"/>
    <property type="match status" value="1"/>
</dbReference>
<evidence type="ECO:0000259" key="5">
    <source>
        <dbReference type="Pfam" id="PF05157"/>
    </source>
</evidence>
<dbReference type="PANTHER" id="PTHR30258:SF1">
    <property type="entry name" value="PROTEIN TRANSPORT PROTEIN HOFB HOMOLOG"/>
    <property type="match status" value="1"/>
</dbReference>
<proteinExistence type="inferred from homology"/>
<gene>
    <name evidence="6" type="ORF">COX26_00845</name>
</gene>
<dbReference type="AlphaFoldDB" id="A0A2G9ZA64"/>
<dbReference type="CDD" id="cd01129">
    <property type="entry name" value="PulE-GspE-like"/>
    <property type="match status" value="1"/>
</dbReference>
<evidence type="ECO:0000256" key="2">
    <source>
        <dbReference type="ARBA" id="ARBA00022741"/>
    </source>
</evidence>
<evidence type="ECO:0008006" key="8">
    <source>
        <dbReference type="Google" id="ProtNLM"/>
    </source>
</evidence>
<dbReference type="EMBL" id="PCRZ01000016">
    <property type="protein sequence ID" value="PIP30043.1"/>
    <property type="molecule type" value="Genomic_DNA"/>
</dbReference>
<comment type="similarity">
    <text evidence="1">Belongs to the GSP E family.</text>
</comment>
<dbReference type="GO" id="GO:0016887">
    <property type="term" value="F:ATP hydrolysis activity"/>
    <property type="evidence" value="ECO:0007669"/>
    <property type="project" value="TreeGrafter"/>
</dbReference>